<dbReference type="Gene3D" id="1.20.120.610">
    <property type="entry name" value="lithium bound rotor ring of v- atpase"/>
    <property type="match status" value="1"/>
</dbReference>
<sequence length="86" mass="8431">MAVEAVVATADIESIKAAQIGMKAVGAGLAVGLTGVGTGVAEMGIGAAAVGAIAENKDFFGLGLLFTVIPETIVIFGLVVGLLLLF</sequence>
<comment type="similarity">
    <text evidence="2">Belongs to the ATPase C chain family.</text>
</comment>
<dbReference type="RefSeq" id="WP_015284352.1">
    <property type="nucleotide sequence ID" value="NC_019943.1"/>
</dbReference>
<dbReference type="InParanoid" id="L0HDJ0"/>
<dbReference type="PRINTS" id="PR00124">
    <property type="entry name" value="ATPASEC"/>
</dbReference>
<dbReference type="InterPro" id="IPR035921">
    <property type="entry name" value="F/V-ATP_Csub_sf"/>
</dbReference>
<evidence type="ECO:0000256" key="2">
    <source>
        <dbReference type="ARBA" id="ARBA00006704"/>
    </source>
</evidence>
<reference evidence="8 9" key="2">
    <citation type="journal article" date="2014" name="Genome Announc.">
        <title>Complete Genome Sequence of Methanoregula formicica SMSPT, a Mesophilic Hydrogenotrophic Methanogen Isolated from a Methanogenic Upflow Anaerobic Sludge Blanket Reactor.</title>
        <authorList>
            <person name="Yamamoto K."/>
            <person name="Tamaki H."/>
            <person name="Cadillo-Quiroz H."/>
            <person name="Imachi H."/>
            <person name="Kyrpides N."/>
            <person name="Woyke T."/>
            <person name="Goodwin L."/>
            <person name="Zinder S.H."/>
            <person name="Kamagata Y."/>
            <person name="Liu W.T."/>
        </authorList>
    </citation>
    <scope>NUCLEOTIDE SEQUENCE [LARGE SCALE GENOMIC DNA]</scope>
    <source>
        <strain evidence="9">DSM 22288 / NBRC 105244 / SMSP</strain>
    </source>
</reference>
<keyword evidence="3 6" id="KW-0812">Transmembrane</keyword>
<dbReference type="GO" id="GO:0015986">
    <property type="term" value="P:proton motive force-driven ATP synthesis"/>
    <property type="evidence" value="ECO:0007669"/>
    <property type="project" value="InterPro"/>
</dbReference>
<evidence type="ECO:0000256" key="4">
    <source>
        <dbReference type="ARBA" id="ARBA00022989"/>
    </source>
</evidence>
<gene>
    <name evidence="8" type="ordered locus">Metfor_0311</name>
</gene>
<keyword evidence="4 6" id="KW-1133">Transmembrane helix</keyword>
<dbReference type="KEGG" id="mfo:Metfor_0311"/>
<dbReference type="GO" id="GO:0045259">
    <property type="term" value="C:proton-transporting ATP synthase complex"/>
    <property type="evidence" value="ECO:0007669"/>
    <property type="project" value="InterPro"/>
</dbReference>
<evidence type="ECO:0000256" key="6">
    <source>
        <dbReference type="SAM" id="Phobius"/>
    </source>
</evidence>
<evidence type="ECO:0000313" key="8">
    <source>
        <dbReference type="EMBL" id="AGB01388.1"/>
    </source>
</evidence>
<evidence type="ECO:0000259" key="7">
    <source>
        <dbReference type="Pfam" id="PF00137"/>
    </source>
</evidence>
<proteinExistence type="inferred from homology"/>
<feature type="domain" description="V-ATPase proteolipid subunit C-like" evidence="7">
    <location>
        <begin position="25"/>
        <end position="84"/>
    </location>
</feature>
<evidence type="ECO:0000256" key="3">
    <source>
        <dbReference type="ARBA" id="ARBA00022692"/>
    </source>
</evidence>
<dbReference type="EMBL" id="CP003167">
    <property type="protein sequence ID" value="AGB01388.1"/>
    <property type="molecule type" value="Genomic_DNA"/>
</dbReference>
<name>L0HDJ0_METFS</name>
<dbReference type="GO" id="GO:0033177">
    <property type="term" value="C:proton-transporting two-sector ATPase complex, proton-transporting domain"/>
    <property type="evidence" value="ECO:0007669"/>
    <property type="project" value="InterPro"/>
</dbReference>
<dbReference type="GeneID" id="14308984"/>
<dbReference type="AlphaFoldDB" id="L0HDJ0"/>
<dbReference type="HOGENOM" id="CLU_148047_3_3_2"/>
<keyword evidence="5 6" id="KW-0472">Membrane</keyword>
<keyword evidence="9" id="KW-1185">Reference proteome</keyword>
<protein>
    <submittedName>
        <fullName evidence="8">ATP synthase subunit C</fullName>
    </submittedName>
</protein>
<feature type="transmembrane region" description="Helical" evidence="6">
    <location>
        <begin position="59"/>
        <end position="85"/>
    </location>
</feature>
<dbReference type="STRING" id="593750.Metfor_0311"/>
<dbReference type="GO" id="GO:0015078">
    <property type="term" value="F:proton transmembrane transporter activity"/>
    <property type="evidence" value="ECO:0007669"/>
    <property type="project" value="InterPro"/>
</dbReference>
<evidence type="ECO:0000256" key="1">
    <source>
        <dbReference type="ARBA" id="ARBA00004141"/>
    </source>
</evidence>
<comment type="subcellular location">
    <subcellularLocation>
        <location evidence="1">Membrane</location>
        <topology evidence="1">Multi-pass membrane protein</topology>
    </subcellularLocation>
</comment>
<dbReference type="InterPro" id="IPR000454">
    <property type="entry name" value="ATP_synth_F0_csu"/>
</dbReference>
<reference evidence="9" key="1">
    <citation type="submission" date="2011-12" db="EMBL/GenBank/DDBJ databases">
        <title>Complete sequence of Methanoregula formicicum SMSP.</title>
        <authorList>
            <person name="Lucas S."/>
            <person name="Han J."/>
            <person name="Lapidus A."/>
            <person name="Cheng J.-F."/>
            <person name="Goodwin L."/>
            <person name="Pitluck S."/>
            <person name="Peters L."/>
            <person name="Ovchinnikova G."/>
            <person name="Teshima H."/>
            <person name="Detter J.C."/>
            <person name="Han C."/>
            <person name="Tapia R."/>
            <person name="Land M."/>
            <person name="Hauser L."/>
            <person name="Kyrpides N."/>
            <person name="Ivanova N."/>
            <person name="Pagani I."/>
            <person name="Imachi H."/>
            <person name="Tamaki H."/>
            <person name="Sekiguchi Y."/>
            <person name="Kamagata Y."/>
            <person name="Cadillo-Quiroz H."/>
            <person name="Zinder S."/>
            <person name="Liu W.-T."/>
            <person name="Woyke T."/>
        </authorList>
    </citation>
    <scope>NUCLEOTIDE SEQUENCE [LARGE SCALE GENOMIC DNA]</scope>
    <source>
        <strain evidence="9">DSM 22288 / NBRC 105244 / SMSP</strain>
    </source>
</reference>
<dbReference type="InterPro" id="IPR002379">
    <property type="entry name" value="ATPase_proteolipid_c-like_dom"/>
</dbReference>
<evidence type="ECO:0000313" key="9">
    <source>
        <dbReference type="Proteomes" id="UP000010824"/>
    </source>
</evidence>
<dbReference type="SUPFAM" id="SSF81333">
    <property type="entry name" value="F1F0 ATP synthase subunit C"/>
    <property type="match status" value="1"/>
</dbReference>
<evidence type="ECO:0000256" key="5">
    <source>
        <dbReference type="ARBA" id="ARBA00023136"/>
    </source>
</evidence>
<dbReference type="Proteomes" id="UP000010824">
    <property type="component" value="Chromosome"/>
</dbReference>
<accession>L0HDJ0</accession>
<dbReference type="eggNOG" id="arCOG02455">
    <property type="taxonomic scope" value="Archaea"/>
</dbReference>
<feature type="transmembrane region" description="Helical" evidence="6">
    <location>
        <begin position="24"/>
        <end position="53"/>
    </location>
</feature>
<organism evidence="8 9">
    <name type="scientific">Methanoregula formicica (strain DSM 22288 / NBRC 105244 / SMSP)</name>
    <dbReference type="NCBI Taxonomy" id="593750"/>
    <lineage>
        <taxon>Archaea</taxon>
        <taxon>Methanobacteriati</taxon>
        <taxon>Methanobacteriota</taxon>
        <taxon>Stenosarchaea group</taxon>
        <taxon>Methanomicrobia</taxon>
        <taxon>Methanomicrobiales</taxon>
        <taxon>Methanoregulaceae</taxon>
        <taxon>Methanoregula</taxon>
    </lineage>
</organism>
<dbReference type="Pfam" id="PF00137">
    <property type="entry name" value="ATP-synt_C"/>
    <property type="match status" value="1"/>
</dbReference>